<gene>
    <name evidence="1" type="ORF">KL940_003466</name>
</gene>
<keyword evidence="2" id="KW-1185">Reference proteome</keyword>
<evidence type="ECO:0000313" key="2">
    <source>
        <dbReference type="Proteomes" id="UP001197328"/>
    </source>
</evidence>
<dbReference type="Proteomes" id="UP001197328">
    <property type="component" value="Unassembled WGS sequence"/>
</dbReference>
<sequence length="83" mass="9444">MLFRFCPIAQVYQLSIPAAQQNLRLKTDLQLDMLSYLAFMYALRTFPERGSSGSHDSTIYDLSRWPNFYVSGNNVETILSSSG</sequence>
<organism evidence="1 2">
    <name type="scientific">Pichia angusta</name>
    <name type="common">Yeast</name>
    <name type="synonym">Hansenula polymorpha</name>
    <dbReference type="NCBI Taxonomy" id="870730"/>
    <lineage>
        <taxon>Eukaryota</taxon>
        <taxon>Fungi</taxon>
        <taxon>Dikarya</taxon>
        <taxon>Ascomycota</taxon>
        <taxon>Saccharomycotina</taxon>
        <taxon>Pichiomycetes</taxon>
        <taxon>Pichiales</taxon>
        <taxon>Pichiaceae</taxon>
        <taxon>Ogataea</taxon>
    </lineage>
</organism>
<proteinExistence type="predicted"/>
<protein>
    <submittedName>
        <fullName evidence="1">Uncharacterized protein</fullName>
    </submittedName>
</protein>
<name>A0ABQ7RVS3_PICAN</name>
<reference evidence="1 2" key="1">
    <citation type="journal article" date="2021" name="G3 (Bethesda)">
        <title>Genomic diversity, chromosomal rearrangements, and interspecies hybridization in the ogataea polymorpha species complex.</title>
        <authorList>
            <person name="Hanson S.J."/>
            <person name="Cinneide E.O."/>
            <person name="Salzberg L.I."/>
            <person name="Wolfe K.H."/>
            <person name="McGowan J."/>
            <person name="Fitzpatrick D.A."/>
            <person name="Matlin K."/>
        </authorList>
    </citation>
    <scope>NUCLEOTIDE SEQUENCE [LARGE SCALE GENOMIC DNA]</scope>
    <source>
        <strain evidence="1">51-138</strain>
    </source>
</reference>
<accession>A0ABQ7RVS3</accession>
<comment type="caution">
    <text evidence="1">The sequence shown here is derived from an EMBL/GenBank/DDBJ whole genome shotgun (WGS) entry which is preliminary data.</text>
</comment>
<evidence type="ECO:0000313" key="1">
    <source>
        <dbReference type="EMBL" id="KAG7848611.1"/>
    </source>
</evidence>
<dbReference type="EMBL" id="JAHLVD010000008">
    <property type="protein sequence ID" value="KAG7848611.1"/>
    <property type="molecule type" value="Genomic_DNA"/>
</dbReference>